<sequence>MINIKKGLDLPLGGQPQQTIVVGPEIKHVALLGSVDYPGLRPSMAVEVGTKVKKGQLLFEDKKNPGTRFTAPVAGTVTAVNRGERRAFQSIVIEVDPAGQAVAFKKTPADKLVDLSSKDVTDLLVESGMWTAFRTRPFEKVPQVGTLPHSIFVTAIDTNPGAVDPRLVIEKESDAFANGLKVLSRIGDFKVYVCKAEASLPMAKVPNVVEECFIGPHPAGLPGTHIHYLDPVSENKTVWHIGYQDVIAIGHLFVEGQYYSKRYVALCGPQVKEPRVVETLQGASIAELLPEDAIEKSPNGVRVISGSVLWGNTATGPYAYLGRRHLQVSVLEEGTMNEFLTKSWVGLGFKRHTASRAYISSFVKPAAYTINTALNGGHRPMVPVGLYEKVFPFDMEPTMLLRAIDINDCDQAKLLGVLELAEEDLALCTYVCPGKTDYGPQLRRCLTKIEVEG</sequence>
<dbReference type="InterPro" id="IPR022615">
    <property type="entry name" value="NqrA_C_domain"/>
</dbReference>
<dbReference type="Pfam" id="PF11973">
    <property type="entry name" value="NQRA_SLBB"/>
    <property type="match status" value="1"/>
</dbReference>
<dbReference type="GO" id="GO:0016655">
    <property type="term" value="F:oxidoreductase activity, acting on NAD(P)H, quinone or similar compound as acceptor"/>
    <property type="evidence" value="ECO:0007669"/>
    <property type="project" value="UniProtKB-UniRule"/>
</dbReference>
<feature type="domain" description="Na(+)-translocating NADH-quinone reductase subunit A C-terminal" evidence="10">
    <location>
        <begin position="264"/>
        <end position="315"/>
    </location>
</feature>
<evidence type="ECO:0000259" key="10">
    <source>
        <dbReference type="Pfam" id="PF11973"/>
    </source>
</evidence>
<evidence type="ECO:0000256" key="4">
    <source>
        <dbReference type="ARBA" id="ARBA00023053"/>
    </source>
</evidence>
<dbReference type="InterPro" id="IPR056148">
    <property type="entry name" value="NQRA_2nd"/>
</dbReference>
<comment type="similarity">
    <text evidence="8">Belongs to the NqrA family.</text>
</comment>
<gene>
    <name evidence="8" type="primary">nqrA</name>
    <name evidence="12" type="ORF">IAA31_08140</name>
</gene>
<organism evidence="12 13">
    <name type="scientific">Candidatus Anaerobiospirillum merdipullorum</name>
    <dbReference type="NCBI Taxonomy" id="2838450"/>
    <lineage>
        <taxon>Bacteria</taxon>
        <taxon>Pseudomonadati</taxon>
        <taxon>Pseudomonadota</taxon>
        <taxon>Gammaproteobacteria</taxon>
        <taxon>Aeromonadales</taxon>
        <taxon>Succinivibrionaceae</taxon>
        <taxon>Anaerobiospirillum</taxon>
    </lineage>
</organism>
<dbReference type="PANTHER" id="PTHR37839:SF1">
    <property type="entry name" value="NA(+)-TRANSLOCATING NADH-QUINONE REDUCTASE SUBUNIT A"/>
    <property type="match status" value="1"/>
</dbReference>
<evidence type="ECO:0000259" key="11">
    <source>
        <dbReference type="Pfam" id="PF24836"/>
    </source>
</evidence>
<evidence type="ECO:0000256" key="5">
    <source>
        <dbReference type="ARBA" id="ARBA00023065"/>
    </source>
</evidence>
<evidence type="ECO:0000256" key="7">
    <source>
        <dbReference type="ARBA" id="ARBA00023201"/>
    </source>
</evidence>
<evidence type="ECO:0000256" key="1">
    <source>
        <dbReference type="ARBA" id="ARBA00022448"/>
    </source>
</evidence>
<keyword evidence="2 8" id="KW-1278">Translocase</keyword>
<evidence type="ECO:0000259" key="9">
    <source>
        <dbReference type="Pfam" id="PF05896"/>
    </source>
</evidence>
<dbReference type="NCBIfam" id="NF003759">
    <property type="entry name" value="PRK05352.1-2"/>
    <property type="match status" value="1"/>
</dbReference>
<keyword evidence="3 8" id="KW-0520">NAD</keyword>
<reference evidence="12" key="1">
    <citation type="journal article" date="2021" name="PeerJ">
        <title>Extensive microbial diversity within the chicken gut microbiome revealed by metagenomics and culture.</title>
        <authorList>
            <person name="Gilroy R."/>
            <person name="Ravi A."/>
            <person name="Getino M."/>
            <person name="Pursley I."/>
            <person name="Horton D.L."/>
            <person name="Alikhan N.F."/>
            <person name="Baker D."/>
            <person name="Gharbi K."/>
            <person name="Hall N."/>
            <person name="Watson M."/>
            <person name="Adriaenssens E.M."/>
            <person name="Foster-Nyarko E."/>
            <person name="Jarju S."/>
            <person name="Secka A."/>
            <person name="Antonio M."/>
            <person name="Oren A."/>
            <person name="Chaudhuri R.R."/>
            <person name="La Ragione R."/>
            <person name="Hildebrand F."/>
            <person name="Pallen M.J."/>
        </authorList>
    </citation>
    <scope>NUCLEOTIDE SEQUENCE</scope>
    <source>
        <strain evidence="12">687</strain>
    </source>
</reference>
<evidence type="ECO:0000313" key="12">
    <source>
        <dbReference type="EMBL" id="MBU3827436.1"/>
    </source>
</evidence>
<keyword evidence="1 8" id="KW-0813">Transport</keyword>
<evidence type="ECO:0000256" key="2">
    <source>
        <dbReference type="ARBA" id="ARBA00022967"/>
    </source>
</evidence>
<dbReference type="Proteomes" id="UP000824150">
    <property type="component" value="Unassembled WGS sequence"/>
</dbReference>
<dbReference type="Pfam" id="PF24836">
    <property type="entry name" value="NQRA_2nd"/>
    <property type="match status" value="1"/>
</dbReference>
<dbReference type="NCBIfam" id="TIGR01936">
    <property type="entry name" value="nqrA"/>
    <property type="match status" value="1"/>
</dbReference>
<evidence type="ECO:0000313" key="13">
    <source>
        <dbReference type="Proteomes" id="UP000824150"/>
    </source>
</evidence>
<keyword evidence="4 8" id="KW-0915">Sodium</keyword>
<protein>
    <recommendedName>
        <fullName evidence="8">Na(+)-translocating NADH-quinone reductase subunit A</fullName>
        <shortName evidence="8">Na(+)-NQR subunit A</shortName>
        <shortName evidence="8">Na(+)-translocating NQR subunit A</shortName>
        <ecNumber evidence="8">7.2.1.1</ecNumber>
    </recommendedName>
    <alternativeName>
        <fullName evidence="8">NQR complex subunit A</fullName>
    </alternativeName>
    <alternativeName>
        <fullName evidence="8">NQR-1 subunit A</fullName>
    </alternativeName>
</protein>
<keyword evidence="7 8" id="KW-0739">Sodium transport</keyword>
<feature type="domain" description="NqrA second alpha/beta" evidence="11">
    <location>
        <begin position="116"/>
        <end position="257"/>
    </location>
</feature>
<comment type="caution">
    <text evidence="12">The sequence shown here is derived from an EMBL/GenBank/DDBJ whole genome shotgun (WGS) entry which is preliminary data.</text>
</comment>
<proteinExistence type="inferred from homology"/>
<feature type="domain" description="NqrA N-terminal barrel-sandwich hybrid" evidence="9">
    <location>
        <begin position="2"/>
        <end position="96"/>
    </location>
</feature>
<dbReference type="AlphaFoldDB" id="A0A9E2NSN9"/>
<dbReference type="HAMAP" id="MF_00425">
    <property type="entry name" value="NqrA"/>
    <property type="match status" value="1"/>
</dbReference>
<comment type="subunit">
    <text evidence="8">Composed of six subunits; NqrA, NqrB, NqrC, NqrD, NqrE and NqrF.</text>
</comment>
<dbReference type="PANTHER" id="PTHR37839">
    <property type="entry name" value="NA(+)-TRANSLOCATING NADH-QUINONE REDUCTASE SUBUNIT A"/>
    <property type="match status" value="1"/>
</dbReference>
<reference evidence="12" key="2">
    <citation type="submission" date="2021-04" db="EMBL/GenBank/DDBJ databases">
        <authorList>
            <person name="Gilroy R."/>
        </authorList>
    </citation>
    <scope>NUCLEOTIDE SEQUENCE</scope>
    <source>
        <strain evidence="12">687</strain>
    </source>
</reference>
<keyword evidence="5 8" id="KW-0406">Ion transport</keyword>
<dbReference type="EMBL" id="JAHLFG010000089">
    <property type="protein sequence ID" value="MBU3827436.1"/>
    <property type="molecule type" value="Genomic_DNA"/>
</dbReference>
<evidence type="ECO:0000256" key="6">
    <source>
        <dbReference type="ARBA" id="ARBA00023075"/>
    </source>
</evidence>
<accession>A0A9E2NSN9</accession>
<name>A0A9E2NSN9_9GAMM</name>
<keyword evidence="6 8" id="KW-0830">Ubiquinone</keyword>
<comment type="function">
    <text evidence="8">NQR complex catalyzes the reduction of ubiquinone-1 to ubiquinol by two successive reactions, coupled with the transport of Na(+) ions from the cytoplasm to the periplasm. NqrA to NqrE are probably involved in the second step, the conversion of ubisemiquinone to ubiquinol.</text>
</comment>
<dbReference type="InterPro" id="IPR008703">
    <property type="entry name" value="NqrA"/>
</dbReference>
<comment type="catalytic activity">
    <reaction evidence="8">
        <text>a ubiquinone + n Na(+)(in) + NADH + H(+) = a ubiquinol + n Na(+)(out) + NAD(+)</text>
        <dbReference type="Rhea" id="RHEA:47748"/>
        <dbReference type="Rhea" id="RHEA-COMP:9565"/>
        <dbReference type="Rhea" id="RHEA-COMP:9566"/>
        <dbReference type="ChEBI" id="CHEBI:15378"/>
        <dbReference type="ChEBI" id="CHEBI:16389"/>
        <dbReference type="ChEBI" id="CHEBI:17976"/>
        <dbReference type="ChEBI" id="CHEBI:29101"/>
        <dbReference type="ChEBI" id="CHEBI:57540"/>
        <dbReference type="ChEBI" id="CHEBI:57945"/>
        <dbReference type="EC" id="7.2.1.1"/>
    </reaction>
</comment>
<dbReference type="GO" id="GO:0006814">
    <property type="term" value="P:sodium ion transport"/>
    <property type="evidence" value="ECO:0007669"/>
    <property type="project" value="UniProtKB-UniRule"/>
</dbReference>
<dbReference type="Pfam" id="PF05896">
    <property type="entry name" value="NQRA_N"/>
    <property type="match status" value="1"/>
</dbReference>
<dbReference type="InterPro" id="IPR056147">
    <property type="entry name" value="NQRA_N"/>
</dbReference>
<dbReference type="Gene3D" id="2.40.50.100">
    <property type="match status" value="1"/>
</dbReference>
<evidence type="ECO:0000256" key="8">
    <source>
        <dbReference type="HAMAP-Rule" id="MF_00425"/>
    </source>
</evidence>
<evidence type="ECO:0000256" key="3">
    <source>
        <dbReference type="ARBA" id="ARBA00023027"/>
    </source>
</evidence>
<dbReference type="EC" id="7.2.1.1" evidence="8"/>